<feature type="transmembrane region" description="Helical" evidence="8">
    <location>
        <begin position="55"/>
        <end position="74"/>
    </location>
</feature>
<keyword evidence="3 10" id="KW-0328">Glycosyltransferase</keyword>
<feature type="transmembrane region" description="Helical" evidence="8">
    <location>
        <begin position="108"/>
        <end position="127"/>
    </location>
</feature>
<protein>
    <submittedName>
        <fullName evidence="10">Dolichyl-phosphate-mannose-protein mannosyltransferase</fullName>
    </submittedName>
</protein>
<dbReference type="EMBL" id="OCMF01000001">
    <property type="protein sequence ID" value="SOC78809.1"/>
    <property type="molecule type" value="Genomic_DNA"/>
</dbReference>
<dbReference type="Proteomes" id="UP000219193">
    <property type="component" value="Unassembled WGS sequence"/>
</dbReference>
<keyword evidence="6 8" id="KW-1133">Transmembrane helix</keyword>
<dbReference type="GO" id="GO:0009103">
    <property type="term" value="P:lipopolysaccharide biosynthetic process"/>
    <property type="evidence" value="ECO:0007669"/>
    <property type="project" value="UniProtKB-ARBA"/>
</dbReference>
<feature type="transmembrane region" description="Helical" evidence="8">
    <location>
        <begin position="134"/>
        <end position="153"/>
    </location>
</feature>
<feature type="transmembrane region" description="Helical" evidence="8">
    <location>
        <begin position="281"/>
        <end position="297"/>
    </location>
</feature>
<dbReference type="GO" id="GO:0016763">
    <property type="term" value="F:pentosyltransferase activity"/>
    <property type="evidence" value="ECO:0007669"/>
    <property type="project" value="TreeGrafter"/>
</dbReference>
<feature type="transmembrane region" description="Helical" evidence="8">
    <location>
        <begin position="202"/>
        <end position="221"/>
    </location>
</feature>
<proteinExistence type="predicted"/>
<dbReference type="Pfam" id="PF13231">
    <property type="entry name" value="PMT_2"/>
    <property type="match status" value="1"/>
</dbReference>
<evidence type="ECO:0000256" key="4">
    <source>
        <dbReference type="ARBA" id="ARBA00022679"/>
    </source>
</evidence>
<evidence type="ECO:0000256" key="3">
    <source>
        <dbReference type="ARBA" id="ARBA00022676"/>
    </source>
</evidence>
<feature type="domain" description="Glycosyltransferase RgtA/B/C/D-like" evidence="9">
    <location>
        <begin position="62"/>
        <end position="219"/>
    </location>
</feature>
<evidence type="ECO:0000256" key="1">
    <source>
        <dbReference type="ARBA" id="ARBA00004651"/>
    </source>
</evidence>
<keyword evidence="5 8" id="KW-0812">Transmembrane</keyword>
<comment type="subcellular location">
    <subcellularLocation>
        <location evidence="1">Cell membrane</location>
        <topology evidence="1">Multi-pass membrane protein</topology>
    </subcellularLocation>
</comment>
<dbReference type="PANTHER" id="PTHR33908">
    <property type="entry name" value="MANNOSYLTRANSFERASE YKCB-RELATED"/>
    <property type="match status" value="1"/>
</dbReference>
<dbReference type="OrthoDB" id="9813729at2"/>
<feature type="transmembrane region" description="Helical" evidence="8">
    <location>
        <begin position="81"/>
        <end position="102"/>
    </location>
</feature>
<keyword evidence="7 8" id="KW-0472">Membrane</keyword>
<dbReference type="InterPro" id="IPR050297">
    <property type="entry name" value="LipidA_mod_glycosyltrf_83"/>
</dbReference>
<evidence type="ECO:0000313" key="10">
    <source>
        <dbReference type="EMBL" id="SOC78809.1"/>
    </source>
</evidence>
<keyword evidence="4 10" id="KW-0808">Transferase</keyword>
<evidence type="ECO:0000256" key="8">
    <source>
        <dbReference type="SAM" id="Phobius"/>
    </source>
</evidence>
<reference evidence="11" key="1">
    <citation type="submission" date="2017-09" db="EMBL/GenBank/DDBJ databases">
        <authorList>
            <person name="Varghese N."/>
            <person name="Submissions S."/>
        </authorList>
    </citation>
    <scope>NUCLEOTIDE SEQUENCE [LARGE SCALE GENOMIC DNA]</scope>
    <source>
        <strain evidence="11">CGMCC 1.12641</strain>
    </source>
</reference>
<dbReference type="PANTHER" id="PTHR33908:SF11">
    <property type="entry name" value="MEMBRANE PROTEIN"/>
    <property type="match status" value="1"/>
</dbReference>
<feature type="transmembrane region" description="Helical" evidence="8">
    <location>
        <begin position="303"/>
        <end position="321"/>
    </location>
</feature>
<dbReference type="InterPro" id="IPR038731">
    <property type="entry name" value="RgtA/B/C-like"/>
</dbReference>
<sequence>MGETAPAPKTQFAPGNLLILIGFVMLKFFLQYQLIHPVYELHRDEFLHLDLGHHLAGGYASVPPFTAWISRIIFLLGNSVFWVKFFPALFGALTMVVVWEAIRELKGNLFALVLGATGVLLSAILRLNTLYQPNSFDILCWTTLYFIIIKYFNSEQPKWLFWGAFIFALGFLNKYNIVFLVLGFLPAVLLTGQRKIFRKKKLYLSLLLALVLILPNLLWQYNNDFPVVDHMRNLAEMQLVNVSRKDFLVTQILFFLGSLLTNIAGLYALIKYEPFKKFRSFLWAFFLTLAVFLYFQAKPYYAIGLYPVYIAFGAVYLEKILKGGWKRYLRPVVIGIPVVVFIPMFGVVFPNKAPEEIIANSEKYKELGMLRWEDGKDHEIPQDFADMLGWKELARKVDSVYRNIPEKEQTLVFADNYGQAGAINFYTDEGIKAVSFSADYINWFNLDRPYFNLIRIRDYEEGEDDLPEAAFFEKVILADSITHPYAREHKTRIYFLEGAKFDMNQKIKEEIAKEKNL</sequence>
<keyword evidence="11" id="KW-1185">Reference proteome</keyword>
<evidence type="ECO:0000259" key="9">
    <source>
        <dbReference type="Pfam" id="PF13231"/>
    </source>
</evidence>
<evidence type="ECO:0000256" key="7">
    <source>
        <dbReference type="ARBA" id="ARBA00023136"/>
    </source>
</evidence>
<accession>A0A285X356</accession>
<evidence type="ECO:0000256" key="5">
    <source>
        <dbReference type="ARBA" id="ARBA00022692"/>
    </source>
</evidence>
<evidence type="ECO:0000256" key="6">
    <source>
        <dbReference type="ARBA" id="ARBA00022989"/>
    </source>
</evidence>
<dbReference type="RefSeq" id="WP_097054604.1">
    <property type="nucleotide sequence ID" value="NZ_OCMF01000001.1"/>
</dbReference>
<feature type="transmembrane region" description="Helical" evidence="8">
    <location>
        <begin position="12"/>
        <end position="35"/>
    </location>
</feature>
<feature type="transmembrane region" description="Helical" evidence="8">
    <location>
        <begin position="247"/>
        <end position="269"/>
    </location>
</feature>
<dbReference type="AlphaFoldDB" id="A0A285X356"/>
<keyword evidence="2" id="KW-1003">Cell membrane</keyword>
<dbReference type="GO" id="GO:0005886">
    <property type="term" value="C:plasma membrane"/>
    <property type="evidence" value="ECO:0007669"/>
    <property type="project" value="UniProtKB-SubCell"/>
</dbReference>
<organism evidence="10 11">
    <name type="scientific">Salinimicrobium sediminis</name>
    <dbReference type="NCBI Taxonomy" id="1343891"/>
    <lineage>
        <taxon>Bacteria</taxon>
        <taxon>Pseudomonadati</taxon>
        <taxon>Bacteroidota</taxon>
        <taxon>Flavobacteriia</taxon>
        <taxon>Flavobacteriales</taxon>
        <taxon>Flavobacteriaceae</taxon>
        <taxon>Salinimicrobium</taxon>
    </lineage>
</organism>
<name>A0A285X356_9FLAO</name>
<evidence type="ECO:0000256" key="2">
    <source>
        <dbReference type="ARBA" id="ARBA00022475"/>
    </source>
</evidence>
<feature type="transmembrane region" description="Helical" evidence="8">
    <location>
        <begin position="159"/>
        <end position="190"/>
    </location>
</feature>
<gene>
    <name evidence="10" type="ORF">SAMN06296241_0325</name>
</gene>
<evidence type="ECO:0000313" key="11">
    <source>
        <dbReference type="Proteomes" id="UP000219193"/>
    </source>
</evidence>
<feature type="transmembrane region" description="Helical" evidence="8">
    <location>
        <begin position="328"/>
        <end position="349"/>
    </location>
</feature>